<name>A0ABS5Z4U3_9ACTN</name>
<evidence type="ECO:0000313" key="2">
    <source>
        <dbReference type="Proteomes" id="UP001519654"/>
    </source>
</evidence>
<protein>
    <submittedName>
        <fullName evidence="1">Uncharacterized protein</fullName>
    </submittedName>
</protein>
<organism evidence="1 2">
    <name type="scientific">Paractinoplanes bogorensis</name>
    <dbReference type="NCBI Taxonomy" id="1610840"/>
    <lineage>
        <taxon>Bacteria</taxon>
        <taxon>Bacillati</taxon>
        <taxon>Actinomycetota</taxon>
        <taxon>Actinomycetes</taxon>
        <taxon>Micromonosporales</taxon>
        <taxon>Micromonosporaceae</taxon>
        <taxon>Paractinoplanes</taxon>
    </lineage>
</organism>
<comment type="caution">
    <text evidence="1">The sequence shown here is derived from an EMBL/GenBank/DDBJ whole genome shotgun (WGS) entry which is preliminary data.</text>
</comment>
<dbReference type="RefSeq" id="WP_215795214.1">
    <property type="nucleotide sequence ID" value="NZ_JAHKKG010000017.1"/>
</dbReference>
<accession>A0ABS5Z4U3</accession>
<dbReference type="Proteomes" id="UP001519654">
    <property type="component" value="Unassembled WGS sequence"/>
</dbReference>
<evidence type="ECO:0000313" key="1">
    <source>
        <dbReference type="EMBL" id="MBU2669978.1"/>
    </source>
</evidence>
<keyword evidence="2" id="KW-1185">Reference proteome</keyword>
<dbReference type="Pfam" id="PF20062">
    <property type="entry name" value="DUF6461"/>
    <property type="match status" value="1"/>
</dbReference>
<dbReference type="EMBL" id="JAHKKG010000017">
    <property type="protein sequence ID" value="MBU2669978.1"/>
    <property type="molecule type" value="Genomic_DNA"/>
</dbReference>
<gene>
    <name evidence="1" type="ORF">KOI35_41380</name>
</gene>
<dbReference type="InterPro" id="IPR045592">
    <property type="entry name" value="DUF6461"/>
</dbReference>
<sequence>MAGDYVWFEDVEDLRKGFCFVWVKGLTSSEVIERMGAKELERIGWQQMVGAGDGQRGAVEKYFFGVSRASDEWSLVIEDNGQLGLADDLLRPLSKGTTLVCLWKGSGGRVRYLELDDEVVQLDMDPSDVSRRTGNKAREMETTIDEVGLGGDTDSDPVPGAFALAERVTGVRLSLEMLQERTYLFSATPTGQGKSQ</sequence>
<reference evidence="1 2" key="1">
    <citation type="submission" date="2021-06" db="EMBL/GenBank/DDBJ databases">
        <title>Actinoplanes lichenicola sp. nov., and Actinoplanes ovalisporus sp. nov., isolated from lichen in Thailand.</title>
        <authorList>
            <person name="Saeng-In P."/>
            <person name="Kanchanasin P."/>
            <person name="Yuki M."/>
            <person name="Kudo T."/>
            <person name="Ohkuma M."/>
            <person name="Phongsopitanun W."/>
            <person name="Tanasupawat S."/>
        </authorList>
    </citation>
    <scope>NUCLEOTIDE SEQUENCE [LARGE SCALE GENOMIC DNA]</scope>
    <source>
        <strain evidence="1 2">NBRC 110975</strain>
    </source>
</reference>
<proteinExistence type="predicted"/>